<sequence>MAYPPPPLLFSRLFSKLKFCSKLRAVEYRQGRSVGRVSGRSVKTAVYRPVGYINNPRNSTSDSTAGREMAEHRRPCCVAVELYEAIAKGSKIISLLFLRSRITWCFLAKALSLSLSLWDKKWKALDTYLPWGSSNT</sequence>
<name>A0A0D8JX46_COCIM</name>
<dbReference type="RefSeq" id="XP_004446358.1">
    <property type="nucleotide sequence ID" value="XM_004446301.1"/>
</dbReference>
<dbReference type="AlphaFoldDB" id="A0A0D8JX46"/>
<proteinExistence type="predicted"/>
<dbReference type="GeneID" id="24165344"/>
<reference evidence="2" key="1">
    <citation type="journal article" date="2009" name="Genome Res.">
        <title>Comparative genomic analyses of the human fungal pathogens Coccidioides and their relatives.</title>
        <authorList>
            <person name="Sharpton T.J."/>
            <person name="Stajich J.E."/>
            <person name="Rounsley S.D."/>
            <person name="Gardner M.J."/>
            <person name="Wortman J.R."/>
            <person name="Jordar V.S."/>
            <person name="Maiti R."/>
            <person name="Kodira C.D."/>
            <person name="Neafsey D.E."/>
            <person name="Zeng Q."/>
            <person name="Hung C.-Y."/>
            <person name="McMahan C."/>
            <person name="Muszewska A."/>
            <person name="Grynberg M."/>
            <person name="Mandel M.A."/>
            <person name="Kellner E.M."/>
            <person name="Barker B.M."/>
            <person name="Galgiani J.N."/>
            <person name="Orbach M.J."/>
            <person name="Kirkland T.N."/>
            <person name="Cole G.T."/>
            <person name="Henn M.R."/>
            <person name="Birren B.W."/>
            <person name="Taylor J.W."/>
        </authorList>
    </citation>
    <scope>NUCLEOTIDE SEQUENCE [LARGE SCALE GENOMIC DNA]</scope>
    <source>
        <strain evidence="2">RS</strain>
    </source>
</reference>
<accession>A0A0D8JX46</accession>
<protein>
    <submittedName>
        <fullName evidence="1">Uncharacterized protein</fullName>
    </submittedName>
</protein>
<dbReference type="InParanoid" id="A0A0D8JX46"/>
<gene>
    <name evidence="1" type="ORF">CIMG_13717</name>
</gene>
<organism evidence="1 2">
    <name type="scientific">Coccidioides immitis (strain RS)</name>
    <name type="common">Valley fever fungus</name>
    <dbReference type="NCBI Taxonomy" id="246410"/>
    <lineage>
        <taxon>Eukaryota</taxon>
        <taxon>Fungi</taxon>
        <taxon>Dikarya</taxon>
        <taxon>Ascomycota</taxon>
        <taxon>Pezizomycotina</taxon>
        <taxon>Eurotiomycetes</taxon>
        <taxon>Eurotiomycetidae</taxon>
        <taxon>Onygenales</taxon>
        <taxon>Onygenaceae</taxon>
        <taxon>Coccidioides</taxon>
    </lineage>
</organism>
<reference evidence="2" key="2">
    <citation type="journal article" date="2010" name="Genome Res.">
        <title>Population genomic sequencing of Coccidioides fungi reveals recent hybridization and transposon control.</title>
        <authorList>
            <person name="Neafsey D.E."/>
            <person name="Barker B.M."/>
            <person name="Sharpton T.J."/>
            <person name="Stajich J.E."/>
            <person name="Park D.J."/>
            <person name="Whiston E."/>
            <person name="Hung C.-Y."/>
            <person name="McMahan C."/>
            <person name="White J."/>
            <person name="Sykes S."/>
            <person name="Heiman D."/>
            <person name="Young S."/>
            <person name="Zeng Q."/>
            <person name="Abouelleil A."/>
            <person name="Aftuck L."/>
            <person name="Bessette D."/>
            <person name="Brown A."/>
            <person name="FitzGerald M."/>
            <person name="Lui A."/>
            <person name="Macdonald J.P."/>
            <person name="Priest M."/>
            <person name="Orbach M.J."/>
            <person name="Galgiani J.N."/>
            <person name="Kirkland T.N."/>
            <person name="Cole G.T."/>
            <person name="Birren B.W."/>
            <person name="Henn M.R."/>
            <person name="Taylor J.W."/>
            <person name="Rounsley S.D."/>
        </authorList>
    </citation>
    <scope>GENOME REANNOTATION</scope>
    <source>
        <strain evidence="2">RS</strain>
    </source>
</reference>
<evidence type="ECO:0000313" key="1">
    <source>
        <dbReference type="EMBL" id="KJF61511.1"/>
    </source>
</evidence>
<dbReference type="Proteomes" id="UP000001261">
    <property type="component" value="Unassembled WGS sequence"/>
</dbReference>
<dbReference type="EMBL" id="GG704916">
    <property type="protein sequence ID" value="KJF61511.1"/>
    <property type="molecule type" value="Genomic_DNA"/>
</dbReference>
<evidence type="ECO:0000313" key="2">
    <source>
        <dbReference type="Proteomes" id="UP000001261"/>
    </source>
</evidence>
<dbReference type="KEGG" id="cim:CIMG_13717"/>
<keyword evidence="2" id="KW-1185">Reference proteome</keyword>
<dbReference type="VEuPathDB" id="FungiDB:CIMG_13717"/>